<dbReference type="AlphaFoldDB" id="A0A1E3LUM3"/>
<evidence type="ECO:0000313" key="2">
    <source>
        <dbReference type="EMBL" id="ODP37462.1"/>
    </source>
</evidence>
<gene>
    <name evidence="2" type="ORF">BFL28_17665</name>
</gene>
<dbReference type="RefSeq" id="WP_069320776.1">
    <property type="nucleotide sequence ID" value="NZ_MDDS01000029.1"/>
</dbReference>
<dbReference type="Pfam" id="PF02635">
    <property type="entry name" value="DsrE"/>
    <property type="match status" value="1"/>
</dbReference>
<organism evidence="2 3">
    <name type="scientific">Sphingomonas turrisvirgatae</name>
    <dbReference type="NCBI Taxonomy" id="1888892"/>
    <lineage>
        <taxon>Bacteria</taxon>
        <taxon>Pseudomonadati</taxon>
        <taxon>Pseudomonadota</taxon>
        <taxon>Alphaproteobacteria</taxon>
        <taxon>Sphingomonadales</taxon>
        <taxon>Sphingomonadaceae</taxon>
        <taxon>Sphingomonas</taxon>
    </lineage>
</organism>
<dbReference type="EMBL" id="MDDS01000029">
    <property type="protein sequence ID" value="ODP37462.1"/>
    <property type="molecule type" value="Genomic_DNA"/>
</dbReference>
<keyword evidence="1" id="KW-0732">Signal</keyword>
<accession>A0A1E3LUM3</accession>
<dbReference type="InterPro" id="IPR027396">
    <property type="entry name" value="DsrEFH-like"/>
</dbReference>
<dbReference type="PANTHER" id="PTHR37691">
    <property type="entry name" value="BLR3518 PROTEIN"/>
    <property type="match status" value="1"/>
</dbReference>
<feature type="chain" id="PRO_5009132056" evidence="1">
    <location>
        <begin position="35"/>
        <end position="195"/>
    </location>
</feature>
<feature type="signal peptide" evidence="1">
    <location>
        <begin position="1"/>
        <end position="34"/>
    </location>
</feature>
<evidence type="ECO:0000313" key="3">
    <source>
        <dbReference type="Proteomes" id="UP000094487"/>
    </source>
</evidence>
<proteinExistence type="predicted"/>
<protein>
    <submittedName>
        <fullName evidence="2">Uncharacterized protein</fullName>
    </submittedName>
</protein>
<comment type="caution">
    <text evidence="2">The sequence shown here is derived from an EMBL/GenBank/DDBJ whole genome shotgun (WGS) entry which is preliminary data.</text>
</comment>
<sequence>MQHLPFNRRATLSKRALAALLLAATMLTGGASLAAQDNLVYPVIPGFGGIVAVPSAAERPDPKLRYRVLFNVSKAASSPDRVNPSLEKVARFVNLLGADKVHPAAGDIAVIIHGPATPLTLQNAPYAARMKVAANPNVALIAALQKAGVSVRVCSQAMVGNGIMPSQVASGVEIDDSALTTLANLQTRGYALIPD</sequence>
<dbReference type="PANTHER" id="PTHR37691:SF1">
    <property type="entry name" value="BLR3518 PROTEIN"/>
    <property type="match status" value="1"/>
</dbReference>
<dbReference type="SUPFAM" id="SSF75169">
    <property type="entry name" value="DsrEFH-like"/>
    <property type="match status" value="1"/>
</dbReference>
<dbReference type="OrthoDB" id="7206705at2"/>
<keyword evidence="3" id="KW-1185">Reference proteome</keyword>
<dbReference type="STRING" id="1888892.BFL28_17665"/>
<dbReference type="Gene3D" id="3.40.1260.10">
    <property type="entry name" value="DsrEFH-like"/>
    <property type="match status" value="1"/>
</dbReference>
<evidence type="ECO:0000256" key="1">
    <source>
        <dbReference type="SAM" id="SignalP"/>
    </source>
</evidence>
<dbReference type="Proteomes" id="UP000094487">
    <property type="component" value="Unassembled WGS sequence"/>
</dbReference>
<dbReference type="InterPro" id="IPR003787">
    <property type="entry name" value="Sulphur_relay_DsrE/F-like"/>
</dbReference>
<reference evidence="2 3" key="1">
    <citation type="submission" date="2016-08" db="EMBL/GenBank/DDBJ databases">
        <title>Draft genome of the agarase producing Sphingomonas sp. MCT13.</title>
        <authorList>
            <person name="D'Andrea M.M."/>
            <person name="Rossolini G.M."/>
            <person name="Thaller M.C."/>
        </authorList>
    </citation>
    <scope>NUCLEOTIDE SEQUENCE [LARGE SCALE GENOMIC DNA]</scope>
    <source>
        <strain evidence="2 3">MCT13</strain>
    </source>
</reference>
<name>A0A1E3LUM3_9SPHN</name>